<dbReference type="PANTHER" id="PTHR46902">
    <property type="entry name" value="DOMON DOMAIN-CONTAINING PROTEIN FRRS1L"/>
    <property type="match status" value="1"/>
</dbReference>
<name>A0A0D8XWH6_DICVI</name>
<feature type="signal peptide" evidence="1">
    <location>
        <begin position="1"/>
        <end position="25"/>
    </location>
</feature>
<dbReference type="GO" id="GO:1900449">
    <property type="term" value="P:regulation of glutamate receptor signaling pathway"/>
    <property type="evidence" value="ECO:0007669"/>
    <property type="project" value="InterPro"/>
</dbReference>
<dbReference type="AlphaFoldDB" id="A0A0D8XWH6"/>
<sequence length="246" mass="28122">MSMALNSQICISLLIILNLEKPTTGIPFDLEPCGYTKGCALIPPTCPDRYECIFLFSYTNNEDNLEMEIYAKLSKANGYVAIGFSDDAWMGEDYVVFCGTSEESTDVVAGLTFNGKDYLNKLITNYTMELLDHSVENGFLYCKLRHKWATTIEKYDLLGTYYVLMATGLYTDGKVHYHVLNRWVSDYVSLTAYDAVKGQVHELPLDPMYDWDDGYDSCHMKNLIGNNLFFTKSVFFYSKFTLYNLL</sequence>
<accession>A0A0D8XWH6</accession>
<reference evidence="3 4" key="1">
    <citation type="submission" date="2013-11" db="EMBL/GenBank/DDBJ databases">
        <title>Draft genome of the bovine lungworm Dictyocaulus viviparus.</title>
        <authorList>
            <person name="Mitreva M."/>
        </authorList>
    </citation>
    <scope>NUCLEOTIDE SEQUENCE [LARGE SCALE GENOMIC DNA]</scope>
    <source>
        <strain evidence="3 4">HannoverDv2000</strain>
    </source>
</reference>
<organism evidence="3 4">
    <name type="scientific">Dictyocaulus viviparus</name>
    <name type="common">Bovine lungworm</name>
    <dbReference type="NCBI Taxonomy" id="29172"/>
    <lineage>
        <taxon>Eukaryota</taxon>
        <taxon>Metazoa</taxon>
        <taxon>Ecdysozoa</taxon>
        <taxon>Nematoda</taxon>
        <taxon>Chromadorea</taxon>
        <taxon>Rhabditida</taxon>
        <taxon>Rhabditina</taxon>
        <taxon>Rhabditomorpha</taxon>
        <taxon>Strongyloidea</taxon>
        <taxon>Metastrongylidae</taxon>
        <taxon>Dictyocaulus</taxon>
    </lineage>
</organism>
<feature type="chain" id="PRO_5002336165" evidence="1">
    <location>
        <begin position="26"/>
        <end position="246"/>
    </location>
</feature>
<feature type="domain" description="DOMON" evidence="2">
    <location>
        <begin position="50"/>
        <end position="168"/>
    </location>
</feature>
<evidence type="ECO:0000313" key="3">
    <source>
        <dbReference type="EMBL" id="KJH48855.1"/>
    </source>
</evidence>
<reference evidence="4" key="2">
    <citation type="journal article" date="2016" name="Sci. Rep.">
        <title>Dictyocaulus viviparus genome, variome and transcriptome elucidate lungworm biology and support future intervention.</title>
        <authorList>
            <person name="McNulty S.N."/>
            <person name="Strube C."/>
            <person name="Rosa B.A."/>
            <person name="Martin J.C."/>
            <person name="Tyagi R."/>
            <person name="Choi Y.J."/>
            <person name="Wang Q."/>
            <person name="Hallsworth Pepin K."/>
            <person name="Zhang X."/>
            <person name="Ozersky P."/>
            <person name="Wilson R.K."/>
            <person name="Sternberg P.W."/>
            <person name="Gasser R.B."/>
            <person name="Mitreva M."/>
        </authorList>
    </citation>
    <scope>NUCLEOTIDE SEQUENCE [LARGE SCALE GENOMIC DNA]</scope>
    <source>
        <strain evidence="4">HannoverDv2000</strain>
    </source>
</reference>
<dbReference type="OrthoDB" id="5801696at2759"/>
<proteinExistence type="predicted"/>
<dbReference type="PROSITE" id="PS50836">
    <property type="entry name" value="DOMON"/>
    <property type="match status" value="1"/>
</dbReference>
<dbReference type="SMART" id="SM00664">
    <property type="entry name" value="DoH"/>
    <property type="match status" value="1"/>
</dbReference>
<dbReference type="InterPro" id="IPR042789">
    <property type="entry name" value="FRRS1L"/>
</dbReference>
<dbReference type="Pfam" id="PF03351">
    <property type="entry name" value="DOMON"/>
    <property type="match status" value="1"/>
</dbReference>
<dbReference type="GO" id="GO:0099072">
    <property type="term" value="P:regulation of postsynaptic membrane neurotransmitter receptor levels"/>
    <property type="evidence" value="ECO:0007669"/>
    <property type="project" value="TreeGrafter"/>
</dbReference>
<dbReference type="Proteomes" id="UP000053766">
    <property type="component" value="Unassembled WGS sequence"/>
</dbReference>
<evidence type="ECO:0000313" key="4">
    <source>
        <dbReference type="Proteomes" id="UP000053766"/>
    </source>
</evidence>
<gene>
    <name evidence="3" type="ORF">DICVIV_05045</name>
</gene>
<keyword evidence="1" id="KW-0732">Signal</keyword>
<dbReference type="InterPro" id="IPR005018">
    <property type="entry name" value="DOMON_domain"/>
</dbReference>
<dbReference type="EMBL" id="KN716254">
    <property type="protein sequence ID" value="KJH48855.1"/>
    <property type="molecule type" value="Genomic_DNA"/>
</dbReference>
<keyword evidence="4" id="KW-1185">Reference proteome</keyword>
<dbReference type="PANTHER" id="PTHR46902:SF1">
    <property type="entry name" value="DOMON DOMAIN-CONTAINING PROTEIN FRRS1L"/>
    <property type="match status" value="1"/>
</dbReference>
<evidence type="ECO:0000259" key="2">
    <source>
        <dbReference type="PROSITE" id="PS50836"/>
    </source>
</evidence>
<dbReference type="STRING" id="29172.A0A0D8XWH6"/>
<evidence type="ECO:0000256" key="1">
    <source>
        <dbReference type="SAM" id="SignalP"/>
    </source>
</evidence>
<protein>
    <submittedName>
        <fullName evidence="3">DOMON domain protein</fullName>
    </submittedName>
</protein>